<proteinExistence type="predicted"/>
<evidence type="ECO:0000313" key="3">
    <source>
        <dbReference type="Proteomes" id="UP000289411"/>
    </source>
</evidence>
<reference evidence="2 3" key="1">
    <citation type="submission" date="2018-09" db="EMBL/GenBank/DDBJ databases">
        <authorList>
            <person name="Grouzdev D.S."/>
            <person name="Krutkina M.S."/>
        </authorList>
    </citation>
    <scope>NUCLEOTIDE SEQUENCE [LARGE SCALE GENOMIC DNA]</scope>
    <source>
        <strain evidence="2 3">RmlP001</strain>
    </source>
</reference>
<dbReference type="GO" id="GO:0004016">
    <property type="term" value="F:adenylate cyclase activity"/>
    <property type="evidence" value="ECO:0007669"/>
    <property type="project" value="UniProtKB-ARBA"/>
</dbReference>
<sequence>MDDPATTAPTAHLATDAAADALLPAADIVELPAERLDRLMGWDLAYGVVLVADWLTRNARQKDMPSERIALLCDKLLTLGLPLDRYGSSTEVLDAEHDSVSRLWVRGRGVTTRTYVRNGDDDSGYLASPFYEAARTGRAVEMHLAETNPSRFGIVEELQRDGFTHYLCVPIPLMNGGHGWVTFATRYPSGFTPRDVAAMARLLPAIAILIDLRSTWLSLDKLLRTYVGDEPHRAILRGNTKRGQVSTIRSAILFADMRDSIGRTADLDAVAAVGVFNALFDCLVPPIESRKGEVLKYMGDGLLAIFRDGQDGDAADRALAAGQDALNTLRARNLSHPEEPPIEAGVALHYGEAAYGNVGSGLRLDFTVIGKDVGLTSRIANLNRPLDQPVLMSRDFVARLHSATAPVGAFAVRGFKDLVTVFRPVSPDEAVAILPGADAA</sequence>
<dbReference type="PANTHER" id="PTHR43081">
    <property type="entry name" value="ADENYLATE CYCLASE, TERMINAL-DIFFERENTIATION SPECIFIC-RELATED"/>
    <property type="match status" value="1"/>
</dbReference>
<dbReference type="InterPro" id="IPR029787">
    <property type="entry name" value="Nucleotide_cyclase"/>
</dbReference>
<dbReference type="InterPro" id="IPR050697">
    <property type="entry name" value="Adenylyl/Guanylyl_Cyclase_3/4"/>
</dbReference>
<dbReference type="Gene3D" id="3.30.450.40">
    <property type="match status" value="1"/>
</dbReference>
<dbReference type="GO" id="GO:0035556">
    <property type="term" value="P:intracellular signal transduction"/>
    <property type="evidence" value="ECO:0007669"/>
    <property type="project" value="InterPro"/>
</dbReference>
<dbReference type="EMBL" id="QYBC01000004">
    <property type="protein sequence ID" value="RYB06281.1"/>
    <property type="molecule type" value="Genomic_DNA"/>
</dbReference>
<protein>
    <submittedName>
        <fullName evidence="2">Adenylate/guanylate cyclase domain-containing protein</fullName>
    </submittedName>
</protein>
<dbReference type="Proteomes" id="UP000289411">
    <property type="component" value="Unassembled WGS sequence"/>
</dbReference>
<dbReference type="GO" id="GO:0006171">
    <property type="term" value="P:cAMP biosynthetic process"/>
    <property type="evidence" value="ECO:0007669"/>
    <property type="project" value="TreeGrafter"/>
</dbReference>
<feature type="domain" description="Guanylate cyclase" evidence="1">
    <location>
        <begin position="251"/>
        <end position="380"/>
    </location>
</feature>
<dbReference type="Gene3D" id="3.30.70.1230">
    <property type="entry name" value="Nucleotide cyclase"/>
    <property type="match status" value="1"/>
</dbReference>
<reference evidence="2 3" key="2">
    <citation type="submission" date="2019-02" db="EMBL/GenBank/DDBJ databases">
        <title>'Lichenibacterium ramalinii' gen. nov. sp. nov., 'Lichenibacterium minor' gen. nov. sp. nov.</title>
        <authorList>
            <person name="Pankratov T."/>
        </authorList>
    </citation>
    <scope>NUCLEOTIDE SEQUENCE [LARGE SCALE GENOMIC DNA]</scope>
    <source>
        <strain evidence="2 3">RmlP001</strain>
    </source>
</reference>
<dbReference type="OrthoDB" id="4565346at2"/>
<name>A0A4V1RIY8_9HYPH</name>
<organism evidence="2 3">
    <name type="scientific">Lichenibacterium ramalinae</name>
    <dbReference type="NCBI Taxonomy" id="2316527"/>
    <lineage>
        <taxon>Bacteria</taxon>
        <taxon>Pseudomonadati</taxon>
        <taxon>Pseudomonadota</taxon>
        <taxon>Alphaproteobacteria</taxon>
        <taxon>Hyphomicrobiales</taxon>
        <taxon>Lichenihabitantaceae</taxon>
        <taxon>Lichenibacterium</taxon>
    </lineage>
</organism>
<dbReference type="CDD" id="cd07302">
    <property type="entry name" value="CHD"/>
    <property type="match status" value="1"/>
</dbReference>
<gene>
    <name evidence="2" type="ORF">D3272_05835</name>
</gene>
<dbReference type="InterPro" id="IPR029016">
    <property type="entry name" value="GAF-like_dom_sf"/>
</dbReference>
<accession>A0A4V1RIY8</accession>
<dbReference type="SUPFAM" id="SSF55073">
    <property type="entry name" value="Nucleotide cyclase"/>
    <property type="match status" value="1"/>
</dbReference>
<evidence type="ECO:0000259" key="1">
    <source>
        <dbReference type="PROSITE" id="PS50125"/>
    </source>
</evidence>
<keyword evidence="3" id="KW-1185">Reference proteome</keyword>
<dbReference type="RefSeq" id="WP_129218217.1">
    <property type="nucleotide sequence ID" value="NZ_QYBC01000004.1"/>
</dbReference>
<dbReference type="PANTHER" id="PTHR43081:SF11">
    <property type="entry name" value="BLR2264 PROTEIN"/>
    <property type="match status" value="1"/>
</dbReference>
<dbReference type="InterPro" id="IPR001054">
    <property type="entry name" value="A/G_cyclase"/>
</dbReference>
<dbReference type="AlphaFoldDB" id="A0A4V1RIY8"/>
<evidence type="ECO:0000313" key="2">
    <source>
        <dbReference type="EMBL" id="RYB06281.1"/>
    </source>
</evidence>
<comment type="caution">
    <text evidence="2">The sequence shown here is derived from an EMBL/GenBank/DDBJ whole genome shotgun (WGS) entry which is preliminary data.</text>
</comment>
<dbReference type="SUPFAM" id="SSF55781">
    <property type="entry name" value="GAF domain-like"/>
    <property type="match status" value="1"/>
</dbReference>
<dbReference type="PROSITE" id="PS50125">
    <property type="entry name" value="GUANYLATE_CYCLASE_2"/>
    <property type="match status" value="1"/>
</dbReference>